<reference evidence="2 3" key="1">
    <citation type="journal article" date="2009" name="Stand. Genomic Sci.">
        <title>Complete genome sequence of Brachybacterium faecium type strain (Schefferle 6-10).</title>
        <authorList>
            <person name="Lapidus A."/>
            <person name="Pukall R."/>
            <person name="Labuttii K."/>
            <person name="Copeland A."/>
            <person name="Del Rio T.G."/>
            <person name="Nolan M."/>
            <person name="Chen F."/>
            <person name="Lucas S."/>
            <person name="Tice H."/>
            <person name="Cheng J.F."/>
            <person name="Bruce D."/>
            <person name="Goodwin L."/>
            <person name="Pitluck S."/>
            <person name="Rohde M."/>
            <person name="Goker M."/>
            <person name="Pati A."/>
            <person name="Ivanova N."/>
            <person name="Mavrommatis K."/>
            <person name="Chen A."/>
            <person name="Palaniappan K."/>
            <person name="D'haeseleer P."/>
            <person name="Chain P."/>
            <person name="Bristow J."/>
            <person name="Eisen J.A."/>
            <person name="Markowitz V."/>
            <person name="Hugenholtz P."/>
            <person name="Kyrpides N.C."/>
            <person name="Klenk H.P."/>
        </authorList>
    </citation>
    <scope>NUCLEOTIDE SEQUENCE [LARGE SCALE GENOMIC DNA]</scope>
    <source>
        <strain evidence="3">ATCC 43885 / DSM 4810 / JCM 11609 / LMG 19847 / NBRC 14762 / NCIMB 9860 / 6-10</strain>
    </source>
</reference>
<dbReference type="EMBL" id="CP001643">
    <property type="protein sequence ID" value="ACU85559.1"/>
    <property type="molecule type" value="Genomic_DNA"/>
</dbReference>
<dbReference type="AlphaFoldDB" id="C7MDA2"/>
<dbReference type="Pfam" id="PF02452">
    <property type="entry name" value="PemK_toxin"/>
    <property type="match status" value="1"/>
</dbReference>
<dbReference type="PATRIC" id="fig|446465.5.peg.1725"/>
<dbReference type="KEGG" id="bfa:Bfae_17380"/>
<keyword evidence="3" id="KW-1185">Reference proteome</keyword>
<evidence type="ECO:0000313" key="3">
    <source>
        <dbReference type="Proteomes" id="UP000001919"/>
    </source>
</evidence>
<dbReference type="InterPro" id="IPR003477">
    <property type="entry name" value="PemK-like"/>
</dbReference>
<organism evidence="2 3">
    <name type="scientific">Brachybacterium faecium (strain ATCC 43885 / DSM 4810 / JCM 11609 / LMG 19847 / NBRC 14762 / NCIMB 9860 / 6-10)</name>
    <dbReference type="NCBI Taxonomy" id="446465"/>
    <lineage>
        <taxon>Bacteria</taxon>
        <taxon>Bacillati</taxon>
        <taxon>Actinomycetota</taxon>
        <taxon>Actinomycetes</taxon>
        <taxon>Micrococcales</taxon>
        <taxon>Dermabacteraceae</taxon>
        <taxon>Brachybacterium</taxon>
    </lineage>
</organism>
<name>C7MDA2_BRAFD</name>
<dbReference type="OrthoDB" id="5184628at2"/>
<gene>
    <name evidence="2" type="ordered locus">Bfae_17380</name>
</gene>
<dbReference type="GO" id="GO:0003677">
    <property type="term" value="F:DNA binding"/>
    <property type="evidence" value="ECO:0007669"/>
    <property type="project" value="InterPro"/>
</dbReference>
<feature type="compositionally biased region" description="Basic residues" evidence="1">
    <location>
        <begin position="36"/>
        <end position="50"/>
    </location>
</feature>
<evidence type="ECO:0000256" key="1">
    <source>
        <dbReference type="SAM" id="MobiDB-lite"/>
    </source>
</evidence>
<proteinExistence type="predicted"/>
<dbReference type="HOGENOM" id="CLU_097054_2_0_11"/>
<dbReference type="Proteomes" id="UP000001919">
    <property type="component" value="Chromosome"/>
</dbReference>
<sequence>MSLASRLTAALRTAARSPAVRRGVRDLGRAATRAVTRQRRGAGGGRRGRLHGTGPAPAPVSPDGEGAHALADRSSAAPLALVHAPRADGRPDPGEIVWGWVPFEEDLSRGKDRPVLVVAEEDAAVGGSDGAGPVLVALMLTSRDRTEPGTTAMDEHGATWVDIGSGSWDRQGRPSEVRADRLLRLAPDAVRREGGRLDRARYDRVAAAVREVHGWS</sequence>
<dbReference type="eggNOG" id="COG2337">
    <property type="taxonomic scope" value="Bacteria"/>
</dbReference>
<dbReference type="SUPFAM" id="SSF50118">
    <property type="entry name" value="Cell growth inhibitor/plasmid maintenance toxic component"/>
    <property type="match status" value="1"/>
</dbReference>
<dbReference type="STRING" id="446465.Bfae_17380"/>
<protein>
    <recommendedName>
        <fullName evidence="4">Growth inhibitor PemK</fullName>
    </recommendedName>
</protein>
<evidence type="ECO:0008006" key="4">
    <source>
        <dbReference type="Google" id="ProtNLM"/>
    </source>
</evidence>
<evidence type="ECO:0000313" key="2">
    <source>
        <dbReference type="EMBL" id="ACU85559.1"/>
    </source>
</evidence>
<feature type="region of interest" description="Disordered" evidence="1">
    <location>
        <begin position="25"/>
        <end position="70"/>
    </location>
</feature>
<accession>C7MDA2</accession>